<keyword evidence="4" id="KW-1185">Reference proteome</keyword>
<dbReference type="AlphaFoldDB" id="A0AAW1CZG3"/>
<evidence type="ECO:0000256" key="2">
    <source>
        <dbReference type="SAM" id="MobiDB-lite"/>
    </source>
</evidence>
<organism evidence="3 4">
    <name type="scientific">Rhynocoris fuscipes</name>
    <dbReference type="NCBI Taxonomy" id="488301"/>
    <lineage>
        <taxon>Eukaryota</taxon>
        <taxon>Metazoa</taxon>
        <taxon>Ecdysozoa</taxon>
        <taxon>Arthropoda</taxon>
        <taxon>Hexapoda</taxon>
        <taxon>Insecta</taxon>
        <taxon>Pterygota</taxon>
        <taxon>Neoptera</taxon>
        <taxon>Paraneoptera</taxon>
        <taxon>Hemiptera</taxon>
        <taxon>Heteroptera</taxon>
        <taxon>Panheteroptera</taxon>
        <taxon>Cimicomorpha</taxon>
        <taxon>Reduviidae</taxon>
        <taxon>Harpactorinae</taxon>
        <taxon>Harpactorini</taxon>
        <taxon>Rhynocoris</taxon>
    </lineage>
</organism>
<evidence type="ECO:0000256" key="1">
    <source>
        <dbReference type="SAM" id="Coils"/>
    </source>
</evidence>
<dbReference type="Proteomes" id="UP001461498">
    <property type="component" value="Unassembled WGS sequence"/>
</dbReference>
<protein>
    <submittedName>
        <fullName evidence="3">Uncharacterized protein</fullName>
    </submittedName>
</protein>
<feature type="region of interest" description="Disordered" evidence="2">
    <location>
        <begin position="74"/>
        <end position="107"/>
    </location>
</feature>
<reference evidence="3 4" key="1">
    <citation type="submission" date="2022-12" db="EMBL/GenBank/DDBJ databases">
        <title>Chromosome-level genome assembly of true bugs.</title>
        <authorList>
            <person name="Ma L."/>
            <person name="Li H."/>
        </authorList>
    </citation>
    <scope>NUCLEOTIDE SEQUENCE [LARGE SCALE GENOMIC DNA]</scope>
    <source>
        <strain evidence="3">Lab_2022b</strain>
    </source>
</reference>
<sequence>MAKFDIESLKFPEFREDDVFTGEKVEEVLNKIKAYDESYDADEVRRKLAICDKGIEKFKEQIEKYDNIAKNLNKVTKSGKQQQKQKPKKEKPAYDEGEHGRTFLESKKQMSDYIEKERKVCNDLENKLKTVQEALENLDFDNEEEQQQDLNLFAESKAAISAVINDFGALEEILKARINDDTFDDDTFADYEEDLKELRSVQREAEKSCDFYLDM</sequence>
<dbReference type="EMBL" id="JAPXFL010000007">
    <property type="protein sequence ID" value="KAK9503390.1"/>
    <property type="molecule type" value="Genomic_DNA"/>
</dbReference>
<accession>A0AAW1CZG3</accession>
<keyword evidence="1" id="KW-0175">Coiled coil</keyword>
<feature type="compositionally biased region" description="Basic and acidic residues" evidence="2">
    <location>
        <begin position="90"/>
        <end position="107"/>
    </location>
</feature>
<evidence type="ECO:0000313" key="3">
    <source>
        <dbReference type="EMBL" id="KAK9503390.1"/>
    </source>
</evidence>
<name>A0AAW1CZG3_9HEMI</name>
<comment type="caution">
    <text evidence="3">The sequence shown here is derived from an EMBL/GenBank/DDBJ whole genome shotgun (WGS) entry which is preliminary data.</text>
</comment>
<evidence type="ECO:0000313" key="4">
    <source>
        <dbReference type="Proteomes" id="UP001461498"/>
    </source>
</evidence>
<proteinExistence type="predicted"/>
<gene>
    <name evidence="3" type="ORF">O3M35_009951</name>
</gene>
<feature type="coiled-coil region" evidence="1">
    <location>
        <begin position="107"/>
        <end position="148"/>
    </location>
</feature>